<dbReference type="Proteomes" id="UP000649573">
    <property type="component" value="Unassembled WGS sequence"/>
</dbReference>
<organism evidence="1 2">
    <name type="scientific">Lentzea flava</name>
    <dbReference type="NCBI Taxonomy" id="103732"/>
    <lineage>
        <taxon>Bacteria</taxon>
        <taxon>Bacillati</taxon>
        <taxon>Actinomycetota</taxon>
        <taxon>Actinomycetes</taxon>
        <taxon>Pseudonocardiales</taxon>
        <taxon>Pseudonocardiaceae</taxon>
        <taxon>Lentzea</taxon>
    </lineage>
</organism>
<dbReference type="InterPro" id="IPR011990">
    <property type="entry name" value="TPR-like_helical_dom_sf"/>
</dbReference>
<sequence>MSLARLEEELARPRLRPDVELAVVLSVATRIEIELVRAVRLKVLPHLDVGAESDFWFSEWIGARQPRVVALRPDLLEPLRARLNAMVHAGTVRSLRAVIKHVHTDISAALQLEEDVNWRACTGEHGGFAAACALLRSGTKAMAVEYRDGVAGWVAEAKHRLPRDVMMSEDGWHLVLHAKYLRPDSISDAPTDGDVEHLLRSLLLPAAYGKEVDATRRTLAVRWKGGTLVLGGHEEGAVTIALLHHVPPVVELTAHGQSEGRWVLVEEEFRFTPPEKGPVRLRTVDGRVFHIPDAVGDSVQASPVLIRTHGPAGEPARFWLQPVRFDTDDRARAGQPIALLGKVLSAVPVDAHAAGRLRAWLDHDEHTMVRLLHGTTEEQRVRLATQIAAASSEQGWQVYRGRQDPEAAHWLDTTKPEPGRRGILLVVDRADTWHPRHLRDMLIALTAYRVRTRVLLLSAEAGSWWQALVRTLEGRGVDTGVQPITGSRTKRNDPETYRSSIAVLAATMSLDMARLLPKATMPRTDEAAEPVAVATVLDALTKRKPAPSARARQVILRHEHNFLTRKESGHRTALARLVFLATLLRPLRMQDARELSFHFGLTDQEGWPALLAAYERHYSLDQDTLDPLGASHLRDDLLAAALIDGDPGAGVDPEWARGVLRQLDRDFRARAVGVLAHAAQRFPRLALLHMNPMVWHEPELLVKAGAAAIIAAIGTADTELLQKVSSAVPAPHERDLRLDPAVARLEEVLVGHLFVQGTPGPERDAPLHLRLARSRARAGLTEAALTAAHDATLAYRRLVVNKLRNHTQSLCESLILESELLGELGQAGEAFETAQDAERRLRELQRRMRDRPGANLGVALANLGRQKARARGDKRQALDDLKQAVKILVGLAADQPAEYRPELAEALVTLSERAADAGSLTMARECAEEAVELARLLEEHNSWAHGYRLGAALLCLSARQETGEAVASTTEAVRLYRKAASAAPDRFGPHLALALTRHATLLSELGSKDDAVAAVEEAVSLYERTHSGYAGELAAAVALRDRWRGGSA</sequence>
<name>A0ABQ2VCA5_9PSEU</name>
<keyword evidence="2" id="KW-1185">Reference proteome</keyword>
<evidence type="ECO:0000313" key="2">
    <source>
        <dbReference type="Proteomes" id="UP000649573"/>
    </source>
</evidence>
<accession>A0ABQ2VCA5</accession>
<proteinExistence type="predicted"/>
<dbReference type="EMBL" id="BMRE01000070">
    <property type="protein sequence ID" value="GGU79720.1"/>
    <property type="molecule type" value="Genomic_DNA"/>
</dbReference>
<dbReference type="SUPFAM" id="SSF48452">
    <property type="entry name" value="TPR-like"/>
    <property type="match status" value="1"/>
</dbReference>
<dbReference type="RefSeq" id="WP_189259298.1">
    <property type="nucleotide sequence ID" value="NZ_BMRE01000070.1"/>
</dbReference>
<gene>
    <name evidence="1" type="ORF">GCM10010178_83220</name>
</gene>
<protein>
    <recommendedName>
        <fullName evidence="3">Tetratricopeptide repeat-containing protein</fullName>
    </recommendedName>
</protein>
<evidence type="ECO:0008006" key="3">
    <source>
        <dbReference type="Google" id="ProtNLM"/>
    </source>
</evidence>
<dbReference type="Gene3D" id="1.25.40.10">
    <property type="entry name" value="Tetratricopeptide repeat domain"/>
    <property type="match status" value="1"/>
</dbReference>
<comment type="caution">
    <text evidence="1">The sequence shown here is derived from an EMBL/GenBank/DDBJ whole genome shotgun (WGS) entry which is preliminary data.</text>
</comment>
<evidence type="ECO:0000313" key="1">
    <source>
        <dbReference type="EMBL" id="GGU79720.1"/>
    </source>
</evidence>
<reference evidence="2" key="1">
    <citation type="journal article" date="2019" name="Int. J. Syst. Evol. Microbiol.">
        <title>The Global Catalogue of Microorganisms (GCM) 10K type strain sequencing project: providing services to taxonomists for standard genome sequencing and annotation.</title>
        <authorList>
            <consortium name="The Broad Institute Genomics Platform"/>
            <consortium name="The Broad Institute Genome Sequencing Center for Infectious Disease"/>
            <person name="Wu L."/>
            <person name="Ma J."/>
        </authorList>
    </citation>
    <scope>NUCLEOTIDE SEQUENCE [LARGE SCALE GENOMIC DNA]</scope>
    <source>
        <strain evidence="2">JCM 3296</strain>
    </source>
</reference>